<dbReference type="InterPro" id="IPR000704">
    <property type="entry name" value="Casein_kinase_II_reg-sub"/>
</dbReference>
<reference evidence="4 5" key="1">
    <citation type="submission" date="2023-01" db="EMBL/GenBank/DDBJ databases">
        <authorList>
            <person name="Whitehead M."/>
        </authorList>
    </citation>
    <scope>NUCLEOTIDE SEQUENCE [LARGE SCALE GENOMIC DNA]</scope>
</reference>
<evidence type="ECO:0000256" key="3">
    <source>
        <dbReference type="SAM" id="MobiDB-lite"/>
    </source>
</evidence>
<feature type="compositionally biased region" description="Polar residues" evidence="3">
    <location>
        <begin position="200"/>
        <end position="211"/>
    </location>
</feature>
<organism evidence="4 5">
    <name type="scientific">Macrosiphum euphorbiae</name>
    <name type="common">potato aphid</name>
    <dbReference type="NCBI Taxonomy" id="13131"/>
    <lineage>
        <taxon>Eukaryota</taxon>
        <taxon>Metazoa</taxon>
        <taxon>Ecdysozoa</taxon>
        <taxon>Arthropoda</taxon>
        <taxon>Hexapoda</taxon>
        <taxon>Insecta</taxon>
        <taxon>Pterygota</taxon>
        <taxon>Neoptera</taxon>
        <taxon>Paraneoptera</taxon>
        <taxon>Hemiptera</taxon>
        <taxon>Sternorrhyncha</taxon>
        <taxon>Aphidomorpha</taxon>
        <taxon>Aphidoidea</taxon>
        <taxon>Aphididae</taxon>
        <taxon>Macrosiphini</taxon>
        <taxon>Macrosiphum</taxon>
    </lineage>
</organism>
<dbReference type="PANTHER" id="PTHR11740">
    <property type="entry name" value="CASEIN KINASE II SUBUNIT BETA"/>
    <property type="match status" value="1"/>
</dbReference>
<comment type="similarity">
    <text evidence="1 2">Belongs to the casein kinase 2 subunit beta family.</text>
</comment>
<dbReference type="InterPro" id="IPR035991">
    <property type="entry name" value="Casein_kinase_II_beta-like"/>
</dbReference>
<dbReference type="Gene3D" id="2.20.25.20">
    <property type="match status" value="1"/>
</dbReference>
<name>A0AAV0W998_9HEMI</name>
<dbReference type="GO" id="GO:0005956">
    <property type="term" value="C:protein kinase CK2 complex"/>
    <property type="evidence" value="ECO:0007669"/>
    <property type="project" value="UniProtKB-UniRule"/>
</dbReference>
<comment type="caution">
    <text evidence="4">The sequence shown here is derived from an EMBL/GenBank/DDBJ whole genome shotgun (WGS) entry which is preliminary data.</text>
</comment>
<dbReference type="FunFam" id="2.20.25.20:FF:000001">
    <property type="entry name" value="Casein kinase II subunit beta"/>
    <property type="match status" value="1"/>
</dbReference>
<dbReference type="SMART" id="SM01085">
    <property type="entry name" value="CK_II_beta"/>
    <property type="match status" value="1"/>
</dbReference>
<dbReference type="EMBL" id="CARXXK010000001">
    <property type="protein sequence ID" value="CAI6352372.1"/>
    <property type="molecule type" value="Genomic_DNA"/>
</dbReference>
<dbReference type="GO" id="GO:0019887">
    <property type="term" value="F:protein kinase regulator activity"/>
    <property type="evidence" value="ECO:0007669"/>
    <property type="project" value="InterPro"/>
</dbReference>
<evidence type="ECO:0000313" key="4">
    <source>
        <dbReference type="EMBL" id="CAI6352372.1"/>
    </source>
</evidence>
<dbReference type="SUPFAM" id="SSF57798">
    <property type="entry name" value="Casein kinase II beta subunit"/>
    <property type="match status" value="1"/>
</dbReference>
<dbReference type="PANTHER" id="PTHR11740:SF0">
    <property type="entry name" value="CASEIN KINASE II SUBUNIT BETA"/>
    <property type="match status" value="1"/>
</dbReference>
<dbReference type="AlphaFoldDB" id="A0AAV0W998"/>
<dbReference type="PRINTS" id="PR00472">
    <property type="entry name" value="CASNKINASEII"/>
</dbReference>
<dbReference type="Pfam" id="PF01214">
    <property type="entry name" value="CK_II_beta"/>
    <property type="match status" value="1"/>
</dbReference>
<keyword evidence="5" id="KW-1185">Reference proteome</keyword>
<evidence type="ECO:0000313" key="5">
    <source>
        <dbReference type="Proteomes" id="UP001160148"/>
    </source>
</evidence>
<dbReference type="FunFam" id="1.10.1820.10:FF:000005">
    <property type="entry name" value="Casein kinase II subunit beta"/>
    <property type="match status" value="1"/>
</dbReference>
<evidence type="ECO:0000256" key="1">
    <source>
        <dbReference type="ARBA" id="ARBA00006941"/>
    </source>
</evidence>
<dbReference type="InterPro" id="IPR016149">
    <property type="entry name" value="Casein_kin_II_reg-sub_N"/>
</dbReference>
<gene>
    <name evidence="4" type="ORF">MEUPH1_LOCUS8622</name>
</gene>
<feature type="region of interest" description="Disordered" evidence="3">
    <location>
        <begin position="200"/>
        <end position="273"/>
    </location>
</feature>
<comment type="subunit">
    <text evidence="2">Tetramer of two alpha and two beta subunits.</text>
</comment>
<feature type="compositionally biased region" description="Low complexity" evidence="3">
    <location>
        <begin position="212"/>
        <end position="256"/>
    </location>
</feature>
<feature type="compositionally biased region" description="Basic residues" evidence="3">
    <location>
        <begin position="264"/>
        <end position="273"/>
    </location>
</feature>
<protein>
    <recommendedName>
        <fullName evidence="2">Casein kinase II subunit beta</fullName>
        <shortName evidence="2">CK II beta</shortName>
    </recommendedName>
</protein>
<sequence length="273" mass="29943">MHKSSTWIKRLLNKPENSFMCTVDMSYIQDRFNLVGLENALPDFESALRVVLDEAPLSCAATNTASRSAAELVYGLVHARYVMTPRGVAKILEKYMAGCFGQCPRENCKRSAVLPIGLCDVVGENTVRIFCPRCMDVYTPPPGVKGAAVDGAYFGTGLPHMVLMTRPEYIPSRPRGRHVAKLYGFRIHDSAYDLQRNTFTENRRNMQQPPRSTSTATAGITSTNTSTAAASSIVSTTDTASTTTTTVSSNASNQTSRLVNMINAHRRAPLLKR</sequence>
<accession>A0AAV0W998</accession>
<dbReference type="Proteomes" id="UP001160148">
    <property type="component" value="Unassembled WGS sequence"/>
</dbReference>
<evidence type="ECO:0000256" key="2">
    <source>
        <dbReference type="RuleBase" id="RU361268"/>
    </source>
</evidence>
<proteinExistence type="inferred from homology"/>
<dbReference type="GO" id="GO:0005737">
    <property type="term" value="C:cytoplasm"/>
    <property type="evidence" value="ECO:0007669"/>
    <property type="project" value="TreeGrafter"/>
</dbReference>
<dbReference type="Gene3D" id="1.10.1820.10">
    <property type="entry name" value="protein kinase ck2 holoenzyme, chain C, domain 1"/>
    <property type="match status" value="1"/>
</dbReference>